<dbReference type="InterPro" id="IPR011990">
    <property type="entry name" value="TPR-like_helical_dom_sf"/>
</dbReference>
<proteinExistence type="predicted"/>
<dbReference type="KEGG" id="cyt:cce_1081"/>
<organism evidence="1 2">
    <name type="scientific">Crocosphaera subtropica (strain ATCC 51142 / BH68)</name>
    <name type="common">Cyanothece sp. (strain ATCC 51142)</name>
    <dbReference type="NCBI Taxonomy" id="43989"/>
    <lineage>
        <taxon>Bacteria</taxon>
        <taxon>Bacillati</taxon>
        <taxon>Cyanobacteriota</taxon>
        <taxon>Cyanophyceae</taxon>
        <taxon>Oscillatoriophycideae</taxon>
        <taxon>Chroococcales</taxon>
        <taxon>Aphanothecaceae</taxon>
        <taxon>Crocosphaera</taxon>
        <taxon>Crocosphaera subtropica</taxon>
    </lineage>
</organism>
<evidence type="ECO:0000313" key="2">
    <source>
        <dbReference type="Proteomes" id="UP000001203"/>
    </source>
</evidence>
<sequence length="315" mass="35410">MLLGDNFMINPLIKLQKVSMSWSVVCTVALSFWATPSWAGDPFRSSNPRPIGDNTEAAFVEIFKNGNYLEAKTHLQQAVQTETDEPLAFAMKASLAYSNEDWEVMKNAADQTLSAAKKLTSSDPLRGNLYQAVGHFLQGAYTFKTKGPLGAVNKLQLVFDHLEKAENISPNDPELNLLKGYLDLILSVNLPFSSPEDAIARFEQYAAPNYMVDRALFAAYRDLDQYDTAMQYINQALANSPHNPELQYFKGQLLRKKGRTKDGQPKDLVLLKEAYTYFEQAMTKVDQLPKGVQIPLRHDHRAVQDEISKLSMNPN</sequence>
<evidence type="ECO:0008006" key="3">
    <source>
        <dbReference type="Google" id="ProtNLM"/>
    </source>
</evidence>
<dbReference type="SUPFAM" id="SSF48452">
    <property type="entry name" value="TPR-like"/>
    <property type="match status" value="1"/>
</dbReference>
<dbReference type="NCBIfam" id="NF041522">
    <property type="entry name" value="TPR_sll0314"/>
    <property type="match status" value="1"/>
</dbReference>
<dbReference type="AlphaFoldDB" id="B1WTW5"/>
<dbReference type="eggNOG" id="COG0457">
    <property type="taxonomic scope" value="Bacteria"/>
</dbReference>
<evidence type="ECO:0000313" key="1">
    <source>
        <dbReference type="EMBL" id="ACB50431.1"/>
    </source>
</evidence>
<dbReference type="Gene3D" id="1.25.40.10">
    <property type="entry name" value="Tetratricopeptide repeat domain"/>
    <property type="match status" value="2"/>
</dbReference>
<dbReference type="Proteomes" id="UP000001203">
    <property type="component" value="Chromosome circular"/>
</dbReference>
<dbReference type="EMBL" id="CP000806">
    <property type="protein sequence ID" value="ACB50431.1"/>
    <property type="molecule type" value="Genomic_DNA"/>
</dbReference>
<dbReference type="HOGENOM" id="CLU_914700_0_0_3"/>
<keyword evidence="2" id="KW-1185">Reference proteome</keyword>
<accession>B1WTW5</accession>
<dbReference type="STRING" id="43989.cce_1081"/>
<protein>
    <recommendedName>
        <fullName evidence="3">TPR repeat-containing protein</fullName>
    </recommendedName>
</protein>
<gene>
    <name evidence="1" type="ordered locus">cce_1081</name>
</gene>
<dbReference type="InterPro" id="IPR048173">
    <property type="entry name" value="Sll0314-like"/>
</dbReference>
<name>B1WTW5_CROS5</name>
<reference evidence="1 2" key="1">
    <citation type="journal article" date="2008" name="Proc. Natl. Acad. Sci. U.S.A.">
        <title>The genome of Cyanothece 51142, a unicellular diazotrophic cyanobacterium important in the marine nitrogen cycle.</title>
        <authorList>
            <person name="Welsh E.A."/>
            <person name="Liberton M."/>
            <person name="Stoeckel J."/>
            <person name="Loh T."/>
            <person name="Elvitigala T."/>
            <person name="Wang C."/>
            <person name="Wollam A."/>
            <person name="Fulton R.S."/>
            <person name="Clifton S.W."/>
            <person name="Jacobs J.M."/>
            <person name="Aurora R."/>
            <person name="Ghosh B.K."/>
            <person name="Sherman L.A."/>
            <person name="Smith R.D."/>
            <person name="Wilson R.K."/>
            <person name="Pakrasi H.B."/>
        </authorList>
    </citation>
    <scope>NUCLEOTIDE SEQUENCE [LARGE SCALE GENOMIC DNA]</scope>
    <source>
        <strain evidence="2">ATCC 51142 / BH68</strain>
    </source>
</reference>